<dbReference type="PANTHER" id="PTHR18895">
    <property type="entry name" value="HEMK METHYLTRANSFERASE"/>
    <property type="match status" value="1"/>
</dbReference>
<sequence>MPRISLRQLRQAYKVSPFLSRLLPACRDLASAQNELRWLRDHHAAAPASRRRPLAALCEERRRGVPSSTSWAPSPLATSTSGAARACDVLVSNPPYVSSQAWSLAQEGLSYSTRKYEPKLALVPGDHVDVPRGGWLHEDAFYAALLDIALIVQPSIVLFEFGGDVQENGFYG</sequence>
<dbReference type="OrthoDB" id="269872at2759"/>
<dbReference type="InterPro" id="IPR002052">
    <property type="entry name" value="DNA_methylase_N6_adenine_CS"/>
</dbReference>
<evidence type="ECO:0000313" key="2">
    <source>
        <dbReference type="Proteomes" id="UP000838763"/>
    </source>
</evidence>
<dbReference type="GO" id="GO:0005739">
    <property type="term" value="C:mitochondrion"/>
    <property type="evidence" value="ECO:0007669"/>
    <property type="project" value="TreeGrafter"/>
</dbReference>
<dbReference type="Proteomes" id="UP000838763">
    <property type="component" value="Unassembled WGS sequence"/>
</dbReference>
<dbReference type="InterPro" id="IPR050320">
    <property type="entry name" value="N5-glutamine_MTase"/>
</dbReference>
<dbReference type="AlphaFoldDB" id="A0A9P1GUW8"/>
<dbReference type="GO" id="GO:0032259">
    <property type="term" value="P:methylation"/>
    <property type="evidence" value="ECO:0007669"/>
    <property type="project" value="InterPro"/>
</dbReference>
<dbReference type="EMBL" id="CALLCH030000001">
    <property type="protein sequence ID" value="CAI4210415.1"/>
    <property type="molecule type" value="Genomic_DNA"/>
</dbReference>
<dbReference type="InterPro" id="IPR029063">
    <property type="entry name" value="SAM-dependent_MTases_sf"/>
</dbReference>
<organism evidence="1 2">
    <name type="scientific">Parascedosporium putredinis</name>
    <dbReference type="NCBI Taxonomy" id="1442378"/>
    <lineage>
        <taxon>Eukaryota</taxon>
        <taxon>Fungi</taxon>
        <taxon>Dikarya</taxon>
        <taxon>Ascomycota</taxon>
        <taxon>Pezizomycotina</taxon>
        <taxon>Sordariomycetes</taxon>
        <taxon>Hypocreomycetidae</taxon>
        <taxon>Microascales</taxon>
        <taxon>Microascaceae</taxon>
        <taxon>Parascedosporium</taxon>
    </lineage>
</organism>
<dbReference type="GO" id="GO:0008168">
    <property type="term" value="F:methyltransferase activity"/>
    <property type="evidence" value="ECO:0007669"/>
    <property type="project" value="InterPro"/>
</dbReference>
<keyword evidence="2" id="KW-1185">Reference proteome</keyword>
<name>A0A9P1GUW8_9PEZI</name>
<dbReference type="PANTHER" id="PTHR18895:SF74">
    <property type="entry name" value="MTRF1L RELEASE FACTOR GLUTAMINE METHYLTRANSFERASE"/>
    <property type="match status" value="1"/>
</dbReference>
<comment type="caution">
    <text evidence="1">The sequence shown here is derived from an EMBL/GenBank/DDBJ whole genome shotgun (WGS) entry which is preliminary data.</text>
</comment>
<dbReference type="GO" id="GO:0003676">
    <property type="term" value="F:nucleic acid binding"/>
    <property type="evidence" value="ECO:0007669"/>
    <property type="project" value="InterPro"/>
</dbReference>
<dbReference type="PROSITE" id="PS00092">
    <property type="entry name" value="N6_MTASE"/>
    <property type="match status" value="1"/>
</dbReference>
<dbReference type="Gene3D" id="3.40.50.150">
    <property type="entry name" value="Vaccinia Virus protein VP39"/>
    <property type="match status" value="1"/>
</dbReference>
<evidence type="ECO:0000313" key="1">
    <source>
        <dbReference type="EMBL" id="CAI4210415.1"/>
    </source>
</evidence>
<gene>
    <name evidence="1" type="ORF">PPNO1_LOCUS218</name>
</gene>
<accession>A0A9P1GUW8</accession>
<protein>
    <submittedName>
        <fullName evidence="1">Uncharacterized protein</fullName>
    </submittedName>
</protein>
<reference evidence="1" key="1">
    <citation type="submission" date="2022-11" db="EMBL/GenBank/DDBJ databases">
        <authorList>
            <person name="Scott C."/>
            <person name="Bruce N."/>
        </authorList>
    </citation>
    <scope>NUCLEOTIDE SEQUENCE</scope>
</reference>
<proteinExistence type="predicted"/>